<keyword evidence="2" id="KW-1185">Reference proteome</keyword>
<gene>
    <name evidence="1" type="ORF">A4U43_C05F13050</name>
</gene>
<sequence length="181" mass="20318">MPDEQLEEPGENPTPLRSVGINIQEQTKLAVHQGVPDDESDIKTVSEAMPTSFPMSSHFEPVTNFEEASGVLAPAPTFEITEAPAPTLASLVWRRLIVHEASDNDDAVSILPCWQELKGRGHKALNLILMKEHWEATQHQKEELELNLAELTKKWDSQFKKLQNETERLSVIRSHAIPVDP</sequence>
<protein>
    <submittedName>
        <fullName evidence="1">Uncharacterized protein</fullName>
    </submittedName>
</protein>
<name>A0A5P1ERA3_ASPOF</name>
<dbReference type="AlphaFoldDB" id="A0A5P1ERA3"/>
<accession>A0A5P1ERA3</accession>
<dbReference type="EMBL" id="CM007385">
    <property type="protein sequence ID" value="ONK68542.1"/>
    <property type="molecule type" value="Genomic_DNA"/>
</dbReference>
<proteinExistence type="predicted"/>
<evidence type="ECO:0000313" key="2">
    <source>
        <dbReference type="Proteomes" id="UP000243459"/>
    </source>
</evidence>
<dbReference type="Proteomes" id="UP000243459">
    <property type="component" value="Chromosome 5"/>
</dbReference>
<evidence type="ECO:0000313" key="1">
    <source>
        <dbReference type="EMBL" id="ONK68542.1"/>
    </source>
</evidence>
<dbReference type="Gramene" id="ONK68542">
    <property type="protein sequence ID" value="ONK68542"/>
    <property type="gene ID" value="A4U43_C05F13050"/>
</dbReference>
<organism evidence="1 2">
    <name type="scientific">Asparagus officinalis</name>
    <name type="common">Garden asparagus</name>
    <dbReference type="NCBI Taxonomy" id="4686"/>
    <lineage>
        <taxon>Eukaryota</taxon>
        <taxon>Viridiplantae</taxon>
        <taxon>Streptophyta</taxon>
        <taxon>Embryophyta</taxon>
        <taxon>Tracheophyta</taxon>
        <taxon>Spermatophyta</taxon>
        <taxon>Magnoliopsida</taxon>
        <taxon>Liliopsida</taxon>
        <taxon>Asparagales</taxon>
        <taxon>Asparagaceae</taxon>
        <taxon>Asparagoideae</taxon>
        <taxon>Asparagus</taxon>
    </lineage>
</organism>
<reference evidence="2" key="1">
    <citation type="journal article" date="2017" name="Nat. Commun.">
        <title>The asparagus genome sheds light on the origin and evolution of a young Y chromosome.</title>
        <authorList>
            <person name="Harkess A."/>
            <person name="Zhou J."/>
            <person name="Xu C."/>
            <person name="Bowers J.E."/>
            <person name="Van der Hulst R."/>
            <person name="Ayyampalayam S."/>
            <person name="Mercati F."/>
            <person name="Riccardi P."/>
            <person name="McKain M.R."/>
            <person name="Kakrana A."/>
            <person name="Tang H."/>
            <person name="Ray J."/>
            <person name="Groenendijk J."/>
            <person name="Arikit S."/>
            <person name="Mathioni S.M."/>
            <person name="Nakano M."/>
            <person name="Shan H."/>
            <person name="Telgmann-Rauber A."/>
            <person name="Kanno A."/>
            <person name="Yue Z."/>
            <person name="Chen H."/>
            <person name="Li W."/>
            <person name="Chen Y."/>
            <person name="Xu X."/>
            <person name="Zhang Y."/>
            <person name="Luo S."/>
            <person name="Chen H."/>
            <person name="Gao J."/>
            <person name="Mao Z."/>
            <person name="Pires J.C."/>
            <person name="Luo M."/>
            <person name="Kudrna D."/>
            <person name="Wing R.A."/>
            <person name="Meyers B.C."/>
            <person name="Yi K."/>
            <person name="Kong H."/>
            <person name="Lavrijsen P."/>
            <person name="Sunseri F."/>
            <person name="Falavigna A."/>
            <person name="Ye Y."/>
            <person name="Leebens-Mack J.H."/>
            <person name="Chen G."/>
        </authorList>
    </citation>
    <scope>NUCLEOTIDE SEQUENCE [LARGE SCALE GENOMIC DNA]</scope>
    <source>
        <strain evidence="2">cv. DH0086</strain>
    </source>
</reference>